<keyword evidence="4 7" id="KW-0812">Transmembrane</keyword>
<evidence type="ECO:0000256" key="5">
    <source>
        <dbReference type="ARBA" id="ARBA00022989"/>
    </source>
</evidence>
<evidence type="ECO:0000256" key="1">
    <source>
        <dbReference type="ARBA" id="ARBA00004127"/>
    </source>
</evidence>
<sequence>MDFKNHAIASTCIVSMISTFLMAVVARMPLAVAPAMGLNAYFTYNVVGYLGSDNVSYSQALAAVFVEGLIFLFLSITGIRGRLMELVPKNIMYATGAGIGCYLAFIGLQHAEGIALITFDPSNLVTIGGCPPDEREYMYSISNDALTFENICEVANISGVLKWVGANAMGPPSPNYRCSGKQVTSATTWLGIMTGGLMVSLMMKEVKAPILLGILFCTFISWIPNHAATFFGESSMHPGGQERYDYFRKGALAPDISRTAGQLDFTALDTSSGGVALITFLYLDFLDATTTMYAMARLLAEDVHGFVNEKGKWKRQLLTMCVDGVGIVIGSLLGTSPVQVFAESAVGIREGGRTGITAFVVACGFGISMFLSPIFASIPPFATGPAIVLVGAMMMEHCRYVHWADIRQAVPAFLTIVLMPLTNSIAYGLICGLGFTIFLWCMDTIFEVVLVLTGRYKGQKTLYHVWLDSMSQVYIALGKEETLRRDLPGFEPVEVLEVEADSHLQEAAADEARLMQLAQERARQG</sequence>
<evidence type="ECO:0000256" key="4">
    <source>
        <dbReference type="ARBA" id="ARBA00022692"/>
    </source>
</evidence>
<dbReference type="AlphaFoldDB" id="A0A6A0A1W1"/>
<dbReference type="GO" id="GO:0005886">
    <property type="term" value="C:plasma membrane"/>
    <property type="evidence" value="ECO:0007669"/>
    <property type="project" value="TreeGrafter"/>
</dbReference>
<feature type="transmembrane region" description="Helical" evidence="7">
    <location>
        <begin position="57"/>
        <end position="79"/>
    </location>
</feature>
<dbReference type="Pfam" id="PF00860">
    <property type="entry name" value="Xan_ur_permease"/>
    <property type="match status" value="2"/>
</dbReference>
<comment type="similarity">
    <text evidence="2">Belongs to the nucleobase:cation symporter-2 (NCS2) (TC 2.A.40) family. Azg-like subfamily.</text>
</comment>
<dbReference type="GO" id="GO:0005345">
    <property type="term" value="F:purine nucleobase transmembrane transporter activity"/>
    <property type="evidence" value="ECO:0007669"/>
    <property type="project" value="TreeGrafter"/>
</dbReference>
<keyword evidence="9" id="KW-1185">Reference proteome</keyword>
<reference evidence="8 9" key="1">
    <citation type="submission" date="2020-02" db="EMBL/GenBank/DDBJ databases">
        <title>Draft genome sequence of Haematococcus lacustris strain NIES-144.</title>
        <authorList>
            <person name="Morimoto D."/>
            <person name="Nakagawa S."/>
            <person name="Yoshida T."/>
            <person name="Sawayama S."/>
        </authorList>
    </citation>
    <scope>NUCLEOTIDE SEQUENCE [LARGE SCALE GENOMIC DNA]</scope>
    <source>
        <strain evidence="8 9">NIES-144</strain>
    </source>
</reference>
<dbReference type="InterPro" id="IPR045018">
    <property type="entry name" value="Azg-like"/>
</dbReference>
<feature type="transmembrane region" description="Helical" evidence="7">
    <location>
        <begin position="425"/>
        <end position="452"/>
    </location>
</feature>
<evidence type="ECO:0000313" key="9">
    <source>
        <dbReference type="Proteomes" id="UP000485058"/>
    </source>
</evidence>
<evidence type="ECO:0000256" key="3">
    <source>
        <dbReference type="ARBA" id="ARBA00022448"/>
    </source>
</evidence>
<feature type="transmembrane region" description="Helical" evidence="7">
    <location>
        <begin position="6"/>
        <end position="25"/>
    </location>
</feature>
<dbReference type="PANTHER" id="PTHR43337:SF1">
    <property type="entry name" value="XANTHINE_URACIL PERMEASE C887.17-RELATED"/>
    <property type="match status" value="1"/>
</dbReference>
<evidence type="ECO:0000256" key="2">
    <source>
        <dbReference type="ARBA" id="ARBA00005697"/>
    </source>
</evidence>
<dbReference type="Proteomes" id="UP000485058">
    <property type="component" value="Unassembled WGS sequence"/>
</dbReference>
<feature type="transmembrane region" description="Helical" evidence="7">
    <location>
        <begin position="210"/>
        <end position="231"/>
    </location>
</feature>
<evidence type="ECO:0000256" key="7">
    <source>
        <dbReference type="SAM" id="Phobius"/>
    </source>
</evidence>
<accession>A0A6A0A1W1</accession>
<keyword evidence="3" id="KW-0813">Transport</keyword>
<name>A0A6A0A1W1_HAELA</name>
<dbReference type="GO" id="GO:0012505">
    <property type="term" value="C:endomembrane system"/>
    <property type="evidence" value="ECO:0007669"/>
    <property type="project" value="UniProtKB-SubCell"/>
</dbReference>
<evidence type="ECO:0000256" key="6">
    <source>
        <dbReference type="ARBA" id="ARBA00023136"/>
    </source>
</evidence>
<keyword evidence="5 7" id="KW-1133">Transmembrane helix</keyword>
<gene>
    <name evidence="8" type="ORF">HaLaN_23237</name>
</gene>
<organism evidence="8 9">
    <name type="scientific">Haematococcus lacustris</name>
    <name type="common">Green alga</name>
    <name type="synonym">Haematococcus pluvialis</name>
    <dbReference type="NCBI Taxonomy" id="44745"/>
    <lineage>
        <taxon>Eukaryota</taxon>
        <taxon>Viridiplantae</taxon>
        <taxon>Chlorophyta</taxon>
        <taxon>core chlorophytes</taxon>
        <taxon>Chlorophyceae</taxon>
        <taxon>CS clade</taxon>
        <taxon>Chlamydomonadales</taxon>
        <taxon>Haematococcaceae</taxon>
        <taxon>Haematococcus</taxon>
    </lineage>
</organism>
<protein>
    <submittedName>
        <fullName evidence="8">Uncharacterized protein</fullName>
    </submittedName>
</protein>
<feature type="transmembrane region" description="Helical" evidence="7">
    <location>
        <begin position="356"/>
        <end position="379"/>
    </location>
</feature>
<comment type="subcellular location">
    <subcellularLocation>
        <location evidence="1">Endomembrane system</location>
        <topology evidence="1">Multi-pass membrane protein</topology>
    </subcellularLocation>
</comment>
<dbReference type="EMBL" id="BLLF01002775">
    <property type="protein sequence ID" value="GFH25298.1"/>
    <property type="molecule type" value="Genomic_DNA"/>
</dbReference>
<dbReference type="GO" id="GO:0015853">
    <property type="term" value="P:adenine transport"/>
    <property type="evidence" value="ECO:0007669"/>
    <property type="project" value="TreeGrafter"/>
</dbReference>
<dbReference type="PANTHER" id="PTHR43337">
    <property type="entry name" value="XANTHINE/URACIL PERMEASE C887.17-RELATED"/>
    <property type="match status" value="1"/>
</dbReference>
<feature type="transmembrane region" description="Helical" evidence="7">
    <location>
        <begin position="317"/>
        <end position="336"/>
    </location>
</feature>
<dbReference type="GO" id="GO:0015854">
    <property type="term" value="P:guanine transport"/>
    <property type="evidence" value="ECO:0007669"/>
    <property type="project" value="TreeGrafter"/>
</dbReference>
<feature type="transmembrane region" description="Helical" evidence="7">
    <location>
        <begin position="275"/>
        <end position="296"/>
    </location>
</feature>
<dbReference type="InterPro" id="IPR006043">
    <property type="entry name" value="NCS2"/>
</dbReference>
<comment type="caution">
    <text evidence="8">The sequence shown here is derived from an EMBL/GenBank/DDBJ whole genome shotgun (WGS) entry which is preliminary data.</text>
</comment>
<feature type="transmembrane region" description="Helical" evidence="7">
    <location>
        <begin position="91"/>
        <end position="111"/>
    </location>
</feature>
<evidence type="ECO:0000313" key="8">
    <source>
        <dbReference type="EMBL" id="GFH25298.1"/>
    </source>
</evidence>
<feature type="transmembrane region" description="Helical" evidence="7">
    <location>
        <begin position="32"/>
        <end position="51"/>
    </location>
</feature>
<keyword evidence="6 7" id="KW-0472">Membrane</keyword>
<proteinExistence type="inferred from homology"/>